<dbReference type="GO" id="GO:0004477">
    <property type="term" value="F:methenyltetrahydrofolate cyclohydrolase activity"/>
    <property type="evidence" value="ECO:0007669"/>
    <property type="project" value="TreeGrafter"/>
</dbReference>
<reference evidence="2" key="2">
    <citation type="submission" date="2025-09" db="UniProtKB">
        <authorList>
            <consortium name="Ensembl"/>
        </authorList>
    </citation>
    <scope>IDENTIFICATION</scope>
</reference>
<dbReference type="InterPro" id="IPR046346">
    <property type="entry name" value="Aminoacid_DH-like_N_sf"/>
</dbReference>
<dbReference type="OMA" id="MDNCILP"/>
<dbReference type="SUPFAM" id="SSF53223">
    <property type="entry name" value="Aminoacid dehydrogenase-like, N-terminal domain"/>
    <property type="match status" value="1"/>
</dbReference>
<dbReference type="Gene3D" id="3.40.50.10860">
    <property type="entry name" value="Leucine Dehydrogenase, chain A, domain 1"/>
    <property type="match status" value="1"/>
</dbReference>
<keyword evidence="3" id="KW-1185">Reference proteome</keyword>
<evidence type="ECO:0000313" key="3">
    <source>
        <dbReference type="Proteomes" id="UP000264820"/>
    </source>
</evidence>
<evidence type="ECO:0000259" key="1">
    <source>
        <dbReference type="Pfam" id="PF00763"/>
    </source>
</evidence>
<dbReference type="PANTHER" id="PTHR48099">
    <property type="entry name" value="C-1-TETRAHYDROFOLATE SYNTHASE, CYTOPLASMIC-RELATED"/>
    <property type="match status" value="1"/>
</dbReference>
<dbReference type="GO" id="GO:0005829">
    <property type="term" value="C:cytosol"/>
    <property type="evidence" value="ECO:0007669"/>
    <property type="project" value="TreeGrafter"/>
</dbReference>
<organism evidence="2 3">
    <name type="scientific">Hippocampus comes</name>
    <name type="common">Tiger tail seahorse</name>
    <dbReference type="NCBI Taxonomy" id="109280"/>
    <lineage>
        <taxon>Eukaryota</taxon>
        <taxon>Metazoa</taxon>
        <taxon>Chordata</taxon>
        <taxon>Craniata</taxon>
        <taxon>Vertebrata</taxon>
        <taxon>Euteleostomi</taxon>
        <taxon>Actinopterygii</taxon>
        <taxon>Neopterygii</taxon>
        <taxon>Teleostei</taxon>
        <taxon>Neoteleostei</taxon>
        <taxon>Acanthomorphata</taxon>
        <taxon>Syngnathiaria</taxon>
        <taxon>Syngnathiformes</taxon>
        <taxon>Syngnathoidei</taxon>
        <taxon>Syngnathidae</taxon>
        <taxon>Hippocampus</taxon>
    </lineage>
</organism>
<name>A0A3Q2YEF3_HIPCM</name>
<evidence type="ECO:0000313" key="2">
    <source>
        <dbReference type="Ensembl" id="ENSHCOP00000016459.1"/>
    </source>
</evidence>
<sequence>RRSLFHDILPQVGLNVTQICLAKDSEDEIVEEVLKLNEDPRVHGIYLHLPPASLTSRVLDALKPEKDVDGITYLNTGRLVQGDLNKGFVPPVASAVMDLFSSASRCHKMAPPRYLTEK</sequence>
<dbReference type="AlphaFoldDB" id="A0A3Q2YEF3"/>
<dbReference type="STRING" id="109280.ENSHCOP00000016459"/>
<reference evidence="2" key="1">
    <citation type="submission" date="2025-08" db="UniProtKB">
        <authorList>
            <consortium name="Ensembl"/>
        </authorList>
    </citation>
    <scope>IDENTIFICATION</scope>
</reference>
<dbReference type="Pfam" id="PF00763">
    <property type="entry name" value="THF_DHG_CYH"/>
    <property type="match status" value="1"/>
</dbReference>
<dbReference type="Proteomes" id="UP000264820">
    <property type="component" value="Unplaced"/>
</dbReference>
<dbReference type="InterPro" id="IPR020630">
    <property type="entry name" value="THF_DH/CycHdrlase_cat_dom"/>
</dbReference>
<dbReference type="GO" id="GO:0004488">
    <property type="term" value="F:methylenetetrahydrofolate dehydrogenase (NADP+) activity"/>
    <property type="evidence" value="ECO:0007669"/>
    <property type="project" value="InterPro"/>
</dbReference>
<proteinExistence type="predicted"/>
<dbReference type="PANTHER" id="PTHR48099:SF12">
    <property type="entry name" value="MONOFUNCTIONAL C1-TETRAHYDROFOLATE SYNTHASE, MITOCHONDRIAL"/>
    <property type="match status" value="1"/>
</dbReference>
<dbReference type="Ensembl" id="ENSHCOT00000024615.1">
    <property type="protein sequence ID" value="ENSHCOP00000016459.1"/>
    <property type="gene ID" value="ENSHCOG00000020197.1"/>
</dbReference>
<dbReference type="GO" id="GO:0035999">
    <property type="term" value="P:tetrahydrofolate interconversion"/>
    <property type="evidence" value="ECO:0007669"/>
    <property type="project" value="TreeGrafter"/>
</dbReference>
<feature type="domain" description="Tetrahydrofolate dehydrogenase/cyclohydrolase catalytic" evidence="1">
    <location>
        <begin position="11"/>
        <end position="69"/>
    </location>
</feature>
<protein>
    <recommendedName>
        <fullName evidence="1">Tetrahydrofolate dehydrogenase/cyclohydrolase catalytic domain-containing protein</fullName>
    </recommendedName>
</protein>
<dbReference type="GeneTree" id="ENSGT00940000157477"/>
<accession>A0A3Q2YEF3</accession>